<evidence type="ECO:0000313" key="2">
    <source>
        <dbReference type="Proteomes" id="UP000274212"/>
    </source>
</evidence>
<evidence type="ECO:0000313" key="1">
    <source>
        <dbReference type="EMBL" id="RMU09336.1"/>
    </source>
</evidence>
<organism evidence="1 2">
    <name type="scientific">Pseudomonas syringae pv. coriandricola</name>
    <dbReference type="NCBI Taxonomy" id="264453"/>
    <lineage>
        <taxon>Bacteria</taxon>
        <taxon>Pseudomonadati</taxon>
        <taxon>Pseudomonadota</taxon>
        <taxon>Gammaproteobacteria</taxon>
        <taxon>Pseudomonadales</taxon>
        <taxon>Pseudomonadaceae</taxon>
        <taxon>Pseudomonas</taxon>
    </lineage>
</organism>
<dbReference type="EMBL" id="RBTT01000139">
    <property type="protein sequence ID" value="RMU09336.1"/>
    <property type="molecule type" value="Genomic_DNA"/>
</dbReference>
<comment type="caution">
    <text evidence="1">The sequence shown here is derived from an EMBL/GenBank/DDBJ whole genome shotgun (WGS) entry which is preliminary data.</text>
</comment>
<protein>
    <submittedName>
        <fullName evidence="1">Uncharacterized protein</fullName>
    </submittedName>
</protein>
<proteinExistence type="predicted"/>
<dbReference type="AlphaFoldDB" id="A0A3M4TNV5"/>
<dbReference type="Proteomes" id="UP000274212">
    <property type="component" value="Unassembled WGS sequence"/>
</dbReference>
<sequence>MKNLSFSKAKELAALAFVSYQQYEATSTTLGKVVDATDIAQQLAKPLSAERMALEHEMEHLSRSEALDLNALMYLGRDYLHSTDFQDKNEIRAIFDSYTTDFSSEDTEQLIGACLEKDLVLHQYLAIGLKCIDGAY</sequence>
<dbReference type="RefSeq" id="WP_122285346.1">
    <property type="nucleotide sequence ID" value="NZ_RBRV01000357.1"/>
</dbReference>
<reference evidence="1 2" key="1">
    <citation type="submission" date="2018-08" db="EMBL/GenBank/DDBJ databases">
        <title>Recombination of ecologically and evolutionarily significant loci maintains genetic cohesion in the Pseudomonas syringae species complex.</title>
        <authorList>
            <person name="Dillon M."/>
            <person name="Thakur S."/>
            <person name="Almeida R.N.D."/>
            <person name="Weir B.S."/>
            <person name="Guttman D.S."/>
        </authorList>
    </citation>
    <scope>NUCLEOTIDE SEQUENCE [LARGE SCALE GENOMIC DNA]</scope>
    <source>
        <strain evidence="1 2">ICMP 9829</strain>
    </source>
</reference>
<name>A0A3M4TNV5_9PSED</name>
<accession>A0A3M4TNV5</accession>
<gene>
    <name evidence="1" type="ORF">ALP36_01698</name>
</gene>